<accession>A0A7R8XE05</accession>
<protein>
    <submittedName>
        <fullName evidence="6">Uncharacterized protein</fullName>
    </submittedName>
</protein>
<dbReference type="InterPro" id="IPR011009">
    <property type="entry name" value="Kinase-like_dom_sf"/>
</dbReference>
<gene>
    <name evidence="6" type="ORF">DSTB1V02_LOCUS5367</name>
</gene>
<dbReference type="PROSITE" id="PS50006">
    <property type="entry name" value="FHA_DOMAIN"/>
    <property type="match status" value="1"/>
</dbReference>
<dbReference type="OrthoDB" id="40902at2759"/>
<dbReference type="SUPFAM" id="SSF56112">
    <property type="entry name" value="Protein kinase-like (PK-like)"/>
    <property type="match status" value="1"/>
</dbReference>
<feature type="region of interest" description="Disordered" evidence="3">
    <location>
        <begin position="1"/>
        <end position="28"/>
    </location>
</feature>
<dbReference type="Proteomes" id="UP000677054">
    <property type="component" value="Unassembled WGS sequence"/>
</dbReference>
<feature type="compositionally biased region" description="Low complexity" evidence="3">
    <location>
        <begin position="1"/>
        <end position="15"/>
    </location>
</feature>
<evidence type="ECO:0000256" key="3">
    <source>
        <dbReference type="SAM" id="MobiDB-lite"/>
    </source>
</evidence>
<dbReference type="InterPro" id="IPR008984">
    <property type="entry name" value="SMAD_FHA_dom_sf"/>
</dbReference>
<dbReference type="EMBL" id="LR900385">
    <property type="protein sequence ID" value="CAD7245494.1"/>
    <property type="molecule type" value="Genomic_DNA"/>
</dbReference>
<dbReference type="InterPro" id="IPR000719">
    <property type="entry name" value="Prot_kinase_dom"/>
</dbReference>
<keyword evidence="7" id="KW-1185">Reference proteome</keyword>
<evidence type="ECO:0000313" key="7">
    <source>
        <dbReference type="Proteomes" id="UP000677054"/>
    </source>
</evidence>
<dbReference type="InterPro" id="IPR008271">
    <property type="entry name" value="Ser/Thr_kinase_AS"/>
</dbReference>
<name>A0A7R8XE05_9CRUS</name>
<dbReference type="EMBL" id="CAJPEV010000868">
    <property type="protein sequence ID" value="CAG0889192.1"/>
    <property type="molecule type" value="Genomic_DNA"/>
</dbReference>
<dbReference type="SMART" id="SM00220">
    <property type="entry name" value="S_TKc"/>
    <property type="match status" value="1"/>
</dbReference>
<dbReference type="CDD" id="cd22666">
    <property type="entry name" value="FHA_CHK2"/>
    <property type="match status" value="1"/>
</dbReference>
<evidence type="ECO:0000259" key="5">
    <source>
        <dbReference type="PROSITE" id="PS50011"/>
    </source>
</evidence>
<sequence>MGSQSDSGSHSQGGRSQEEKGDATSMIETQEAPLLFSDSEDEAGQMDSVAPFWGLLHPISQNLMKCDRMLIVSELRMPEHVIGRSEECDYCITTAHVPNEKLLLAISKRHFRIFQETTLLGSDIYIEDLSSNGTYLNGEKIGKGQKRVLTNNDVIALASPCYKAFVFMTSLGMDDDTAFPKEITQKYTVSRVLGRGACGEVRLGFSKDGSCGRVAIKIIEKKKFTSKGTHQVDQLELVHNEVAVLRALSHPCIIQILDVIDTERRVYIILELVEGGELFDRVKDSGKLPESLAKLLFYQMVIAIKHLHDNGITHRDLKPENVLLASTESETLIKVTDFGLSKFIGETSMMKTFCGTPHYLAPEILRSQGKETYTNKVDCWSLGVILYICLGGYPPFSDEYKDMSLGNQILLGRLRFHPKHWVGISENAKDLIRKLLTVDSQARFSLDDTLDHPWFQDEEMKRKADNLMVGSRSMQSMKADVEKLLAFKKRPRTSSITIECEEHSMVSPSKKVHLDESTLGCTAEMNGAVR</sequence>
<dbReference type="AlphaFoldDB" id="A0A7R8XE05"/>
<dbReference type="Gene3D" id="2.60.200.20">
    <property type="match status" value="1"/>
</dbReference>
<dbReference type="InterPro" id="IPR000253">
    <property type="entry name" value="FHA_dom"/>
</dbReference>
<dbReference type="SUPFAM" id="SSF49879">
    <property type="entry name" value="SMAD/FHA domain"/>
    <property type="match status" value="1"/>
</dbReference>
<dbReference type="FunFam" id="3.30.200.20:FF:000255">
    <property type="entry name" value="serine/threonine-protein kinase Chk2 isoform X1"/>
    <property type="match status" value="1"/>
</dbReference>
<keyword evidence="2" id="KW-0067">ATP-binding</keyword>
<dbReference type="SMART" id="SM00240">
    <property type="entry name" value="FHA"/>
    <property type="match status" value="1"/>
</dbReference>
<dbReference type="PANTHER" id="PTHR24347">
    <property type="entry name" value="SERINE/THREONINE-PROTEIN KINASE"/>
    <property type="match status" value="1"/>
</dbReference>
<evidence type="ECO:0000256" key="1">
    <source>
        <dbReference type="ARBA" id="ARBA00022741"/>
    </source>
</evidence>
<dbReference type="Gene3D" id="3.30.200.20">
    <property type="entry name" value="Phosphorylase Kinase, domain 1"/>
    <property type="match status" value="1"/>
</dbReference>
<evidence type="ECO:0000259" key="4">
    <source>
        <dbReference type="PROSITE" id="PS50006"/>
    </source>
</evidence>
<dbReference type="GO" id="GO:0005524">
    <property type="term" value="F:ATP binding"/>
    <property type="evidence" value="ECO:0007669"/>
    <property type="project" value="UniProtKB-KW"/>
</dbReference>
<reference evidence="6" key="1">
    <citation type="submission" date="2020-11" db="EMBL/GenBank/DDBJ databases">
        <authorList>
            <person name="Tran Van P."/>
        </authorList>
    </citation>
    <scope>NUCLEOTIDE SEQUENCE</scope>
</reference>
<dbReference type="PROSITE" id="PS50011">
    <property type="entry name" value="PROTEIN_KINASE_DOM"/>
    <property type="match status" value="1"/>
</dbReference>
<feature type="domain" description="FHA" evidence="4">
    <location>
        <begin position="80"/>
        <end position="141"/>
    </location>
</feature>
<feature type="domain" description="Protein kinase" evidence="5">
    <location>
        <begin position="187"/>
        <end position="455"/>
    </location>
</feature>
<dbReference type="PROSITE" id="PS00108">
    <property type="entry name" value="PROTEIN_KINASE_ST"/>
    <property type="match status" value="1"/>
</dbReference>
<proteinExistence type="predicted"/>
<dbReference type="Gene3D" id="1.10.510.10">
    <property type="entry name" value="Transferase(Phosphotransferase) domain 1"/>
    <property type="match status" value="1"/>
</dbReference>
<evidence type="ECO:0000256" key="2">
    <source>
        <dbReference type="ARBA" id="ARBA00022840"/>
    </source>
</evidence>
<keyword evidence="1" id="KW-0547">Nucleotide-binding</keyword>
<dbReference type="Pfam" id="PF00498">
    <property type="entry name" value="FHA"/>
    <property type="match status" value="1"/>
</dbReference>
<dbReference type="FunFam" id="1.10.510.10:FF:000571">
    <property type="entry name" value="Maternal embryonic leucine zipper kinase"/>
    <property type="match status" value="1"/>
</dbReference>
<dbReference type="Pfam" id="PF00069">
    <property type="entry name" value="Pkinase"/>
    <property type="match status" value="1"/>
</dbReference>
<evidence type="ECO:0000313" key="6">
    <source>
        <dbReference type="EMBL" id="CAD7245494.1"/>
    </source>
</evidence>
<organism evidence="6">
    <name type="scientific">Darwinula stevensoni</name>
    <dbReference type="NCBI Taxonomy" id="69355"/>
    <lineage>
        <taxon>Eukaryota</taxon>
        <taxon>Metazoa</taxon>
        <taxon>Ecdysozoa</taxon>
        <taxon>Arthropoda</taxon>
        <taxon>Crustacea</taxon>
        <taxon>Oligostraca</taxon>
        <taxon>Ostracoda</taxon>
        <taxon>Podocopa</taxon>
        <taxon>Podocopida</taxon>
        <taxon>Darwinulocopina</taxon>
        <taxon>Darwinuloidea</taxon>
        <taxon>Darwinulidae</taxon>
        <taxon>Darwinula</taxon>
    </lineage>
</organism>
<dbReference type="GO" id="GO:0004672">
    <property type="term" value="F:protein kinase activity"/>
    <property type="evidence" value="ECO:0007669"/>
    <property type="project" value="InterPro"/>
</dbReference>